<evidence type="ECO:0000259" key="1">
    <source>
        <dbReference type="Pfam" id="PF13966"/>
    </source>
</evidence>
<dbReference type="Pfam" id="PF13966">
    <property type="entry name" value="zf-RVT"/>
    <property type="match status" value="1"/>
</dbReference>
<comment type="caution">
    <text evidence="2">The sequence shown here is derived from an EMBL/GenBank/DDBJ whole genome shotgun (WGS) entry which is preliminary data.</text>
</comment>
<dbReference type="OrthoDB" id="2288491at2759"/>
<gene>
    <name evidence="2" type="ORF">CFOL_v3_01232</name>
</gene>
<accession>A0A1Q3APX6</accession>
<dbReference type="EMBL" id="BDDD01000038">
    <property type="protein sequence ID" value="GAV57695.1"/>
    <property type="molecule type" value="Genomic_DNA"/>
</dbReference>
<sequence>RRNILHRVGCLEGMLPVTYLGLPLITKRLSKVECSTLVERITARASSWVSKALSFAGRLQLVKATLISMQCYWCNIFLLPMSTIKECERVLRTFLWGGRGRGKVKWVDVCKPFVEGGLGVRDLRTWNKALLSNIFATSHGHLSWSWRQILRLRPLAKEHLIYKCGNGKQFSLWFDPWLHGDSVHALYGHRVIFEAGLSKHARVKDVIWEGEWCWPQASCDVVELQQRVRNIPISSAPDSIHWDKVGEAFSTARAFHGIRQRSTSVDWHDIVWHSRRIPKHAFSLWLALWGAHRTKDKLLALGVVHSAECAFLCGETETLHHLFFQCPFSAMV</sequence>
<protein>
    <submittedName>
        <fullName evidence="2">Zf-RVT domain-containing protein</fullName>
    </submittedName>
</protein>
<reference evidence="3" key="1">
    <citation type="submission" date="2016-04" db="EMBL/GenBank/DDBJ databases">
        <title>Cephalotus genome sequencing.</title>
        <authorList>
            <person name="Fukushima K."/>
            <person name="Hasebe M."/>
            <person name="Fang X."/>
        </authorList>
    </citation>
    <scope>NUCLEOTIDE SEQUENCE [LARGE SCALE GENOMIC DNA]</scope>
    <source>
        <strain evidence="3">cv. St1</strain>
    </source>
</reference>
<keyword evidence="3" id="KW-1185">Reference proteome</keyword>
<dbReference type="PANTHER" id="PTHR33116">
    <property type="entry name" value="REVERSE TRANSCRIPTASE ZINC-BINDING DOMAIN-CONTAINING PROTEIN-RELATED-RELATED"/>
    <property type="match status" value="1"/>
</dbReference>
<evidence type="ECO:0000313" key="3">
    <source>
        <dbReference type="Proteomes" id="UP000187406"/>
    </source>
</evidence>
<dbReference type="InterPro" id="IPR026960">
    <property type="entry name" value="RVT-Znf"/>
</dbReference>
<name>A0A1Q3APX6_CEPFO</name>
<feature type="non-terminal residue" evidence="2">
    <location>
        <position position="1"/>
    </location>
</feature>
<dbReference type="AlphaFoldDB" id="A0A1Q3APX6"/>
<dbReference type="PANTHER" id="PTHR33116:SF76">
    <property type="entry name" value="DUF4283 DOMAIN-CONTAINING PROTEIN"/>
    <property type="match status" value="1"/>
</dbReference>
<feature type="non-terminal residue" evidence="2">
    <location>
        <position position="332"/>
    </location>
</feature>
<organism evidence="2 3">
    <name type="scientific">Cephalotus follicularis</name>
    <name type="common">Albany pitcher plant</name>
    <dbReference type="NCBI Taxonomy" id="3775"/>
    <lineage>
        <taxon>Eukaryota</taxon>
        <taxon>Viridiplantae</taxon>
        <taxon>Streptophyta</taxon>
        <taxon>Embryophyta</taxon>
        <taxon>Tracheophyta</taxon>
        <taxon>Spermatophyta</taxon>
        <taxon>Magnoliopsida</taxon>
        <taxon>eudicotyledons</taxon>
        <taxon>Gunneridae</taxon>
        <taxon>Pentapetalae</taxon>
        <taxon>rosids</taxon>
        <taxon>fabids</taxon>
        <taxon>Oxalidales</taxon>
        <taxon>Cephalotaceae</taxon>
        <taxon>Cephalotus</taxon>
    </lineage>
</organism>
<dbReference type="STRING" id="3775.A0A1Q3APX6"/>
<dbReference type="Proteomes" id="UP000187406">
    <property type="component" value="Unassembled WGS sequence"/>
</dbReference>
<proteinExistence type="predicted"/>
<dbReference type="InParanoid" id="A0A1Q3APX6"/>
<evidence type="ECO:0000313" key="2">
    <source>
        <dbReference type="EMBL" id="GAV57695.1"/>
    </source>
</evidence>
<feature type="domain" description="Reverse transcriptase zinc-binding" evidence="1">
    <location>
        <begin position="249"/>
        <end position="330"/>
    </location>
</feature>